<name>U1HQW3_ENDPU</name>
<dbReference type="OrthoDB" id="6161812at2759"/>
<accession>U1HQW3</accession>
<reference evidence="4" key="1">
    <citation type="journal article" date="2014" name="BMC Genomics">
        <title>Genome characteristics reveal the impact of lichenization on lichen-forming fungus Endocarpon pusillum Hedwig (Verrucariales, Ascomycota).</title>
        <authorList>
            <person name="Wang Y.-Y."/>
            <person name="Liu B."/>
            <person name="Zhang X.-Y."/>
            <person name="Zhou Q.-M."/>
            <person name="Zhang T."/>
            <person name="Li H."/>
            <person name="Yu Y.-F."/>
            <person name="Zhang X.-L."/>
            <person name="Hao X.-Y."/>
            <person name="Wang M."/>
            <person name="Wang L."/>
            <person name="Wei J.-C."/>
        </authorList>
    </citation>
    <scope>NUCLEOTIDE SEQUENCE [LARGE SCALE GENOMIC DNA]</scope>
    <source>
        <strain evidence="4">Z07020 / HMAS-L-300199</strain>
    </source>
</reference>
<dbReference type="Proteomes" id="UP000019373">
    <property type="component" value="Unassembled WGS sequence"/>
</dbReference>
<dbReference type="InterPro" id="IPR011990">
    <property type="entry name" value="TPR-like_helical_dom_sf"/>
</dbReference>
<dbReference type="InterPro" id="IPR019734">
    <property type="entry name" value="TPR_rpt"/>
</dbReference>
<evidence type="ECO:0000313" key="4">
    <source>
        <dbReference type="Proteomes" id="UP000019373"/>
    </source>
</evidence>
<organism evidence="3 4">
    <name type="scientific">Endocarpon pusillum (strain Z07020 / HMAS-L-300199)</name>
    <name type="common">Lichen-forming fungus</name>
    <dbReference type="NCBI Taxonomy" id="1263415"/>
    <lineage>
        <taxon>Eukaryota</taxon>
        <taxon>Fungi</taxon>
        <taxon>Dikarya</taxon>
        <taxon>Ascomycota</taxon>
        <taxon>Pezizomycotina</taxon>
        <taxon>Eurotiomycetes</taxon>
        <taxon>Chaetothyriomycetidae</taxon>
        <taxon>Verrucariales</taxon>
        <taxon>Verrucariaceae</taxon>
        <taxon>Endocarpon</taxon>
    </lineage>
</organism>
<gene>
    <name evidence="3" type="ORF">EPUS_04285</name>
</gene>
<dbReference type="SUPFAM" id="SSF52540">
    <property type="entry name" value="P-loop containing nucleoside triphosphate hydrolases"/>
    <property type="match status" value="1"/>
</dbReference>
<dbReference type="SUPFAM" id="SSF48452">
    <property type="entry name" value="TPR-like"/>
    <property type="match status" value="1"/>
</dbReference>
<feature type="compositionally biased region" description="Polar residues" evidence="1">
    <location>
        <begin position="43"/>
        <end position="56"/>
    </location>
</feature>
<dbReference type="Gene3D" id="3.40.50.300">
    <property type="entry name" value="P-loop containing nucleotide triphosphate hydrolases"/>
    <property type="match status" value="1"/>
</dbReference>
<protein>
    <recommendedName>
        <fullName evidence="2">DUF7779 domain-containing protein</fullName>
    </recommendedName>
</protein>
<dbReference type="SMART" id="SM00028">
    <property type="entry name" value="TPR"/>
    <property type="match status" value="4"/>
</dbReference>
<dbReference type="PANTHER" id="PTHR35205">
    <property type="entry name" value="NB-ARC AND TPR DOMAIN PROTEIN"/>
    <property type="match status" value="1"/>
</dbReference>
<dbReference type="PANTHER" id="PTHR35205:SF1">
    <property type="entry name" value="ZU5 DOMAIN-CONTAINING PROTEIN"/>
    <property type="match status" value="1"/>
</dbReference>
<dbReference type="Pfam" id="PF25000">
    <property type="entry name" value="DUF7779"/>
    <property type="match status" value="1"/>
</dbReference>
<dbReference type="EMBL" id="KE721034">
    <property type="protein sequence ID" value="ERF72850.1"/>
    <property type="molecule type" value="Genomic_DNA"/>
</dbReference>
<dbReference type="OMA" id="GNIASIW"/>
<dbReference type="RefSeq" id="XP_007801572.1">
    <property type="nucleotide sequence ID" value="XM_007803381.1"/>
</dbReference>
<feature type="compositionally biased region" description="Polar residues" evidence="1">
    <location>
        <begin position="63"/>
        <end position="73"/>
    </location>
</feature>
<feature type="region of interest" description="Disordered" evidence="1">
    <location>
        <begin position="41"/>
        <end position="73"/>
    </location>
</feature>
<evidence type="ECO:0000313" key="3">
    <source>
        <dbReference type="EMBL" id="ERF72850.1"/>
    </source>
</evidence>
<proteinExistence type="predicted"/>
<feature type="domain" description="DUF7779" evidence="2">
    <location>
        <begin position="381"/>
        <end position="469"/>
    </location>
</feature>
<dbReference type="InterPro" id="IPR027417">
    <property type="entry name" value="P-loop_NTPase"/>
</dbReference>
<dbReference type="Gene3D" id="1.25.40.10">
    <property type="entry name" value="Tetratricopeptide repeat domain"/>
    <property type="match status" value="2"/>
</dbReference>
<evidence type="ECO:0000256" key="1">
    <source>
        <dbReference type="SAM" id="MobiDB-lite"/>
    </source>
</evidence>
<sequence length="886" mass="99587">MCCIKNGSQPLDEISSFLASAANEALARIRRGSEEYIVPPALDSQTVRSESPTLPLSQREDWTQQTTNNATSGSTSLSFEMIPLVTDFSTDRNDLHLPCYIMPPQSRNRAFFGRDMVLQAMRKALLPESEDETRQETNDPHLSMFALCGPGGIGKTQVATEFVHTSKDHYNAIFWVQADEFLKLSQGYTNIATKLGLVLEDSADAQDPVVVRDLVKGWLANPLKTFKQQENEPRLASWLLIFDNVDDPDILDDYWPFDYSGAGALLITSRDPLTKTYIYSDNSGVILPPFTTDEATRFLLKLTRREGEEAEKISGSAVAERLGGFPLALTQMAGVIERRELSFSEFLSVFEEEDTRSKFFKLQVGNTKVRSGYQHTLDTVWALEKLNKNGAILLDVLSLLDPDDISEHILQSTLSKVAAEGYPQTEAAYQEARTQLLQSSLIARDRSANRIMVHRLVQDGARSKMTADRFEVVFSLAVDLVSSVWPFENFSFGHGISRWAKCAQLFPHIIQLHRFSSRLKPAQRVSEASLQFPMLLADAGRFNQQRGNSLESTLYSDTAGSICTSLEGLLKELGSQDVSMLRSIKSLSAEISHDLGCVATETNQPEAALLHFQNFNTTMMAFADGHPQTQDMRLAVSWNELGNAYMMNEEWTLAEGCFIRSIDTLKQLEDYKPVDCSFPVINLGFSYWLQGRLAEAEQTLHDILAIREAAYGINDRESFMTGKLLHAYGNVKASQGRLDESLEFHLRGLQQYKSTIGINHHRTGDLCVKVSDHYARLGQCDAAMYDTPFSSLEYPPSPWQDVDEQTRSLLDQALKIYSGRKHFRPENARALYKKGKLLEKMGTDAQEHLKRALNMYQGLAGNPNLKQEIDELTDADFDRLIVFWSK</sequence>
<dbReference type="AlphaFoldDB" id="U1HQW3"/>
<dbReference type="HOGENOM" id="CLU_000288_125_7_1"/>
<dbReference type="InterPro" id="IPR056681">
    <property type="entry name" value="DUF7779"/>
</dbReference>
<dbReference type="GeneID" id="19239316"/>
<dbReference type="GO" id="GO:0043531">
    <property type="term" value="F:ADP binding"/>
    <property type="evidence" value="ECO:0007669"/>
    <property type="project" value="InterPro"/>
</dbReference>
<keyword evidence="4" id="KW-1185">Reference proteome</keyword>
<dbReference type="eggNOG" id="ENOG502RMUE">
    <property type="taxonomic scope" value="Eukaryota"/>
</dbReference>
<evidence type="ECO:0000259" key="2">
    <source>
        <dbReference type="Pfam" id="PF25000"/>
    </source>
</evidence>
<dbReference type="Pfam" id="PF13374">
    <property type="entry name" value="TPR_10"/>
    <property type="match status" value="1"/>
</dbReference>